<keyword evidence="6" id="KW-1185">Reference proteome</keyword>
<dbReference type="CDD" id="cd17517">
    <property type="entry name" value="RMtype1_S_EcoKI_StySPI-TRD2-CR2_like"/>
    <property type="match status" value="1"/>
</dbReference>
<dbReference type="GO" id="GO:0009307">
    <property type="term" value="P:DNA restriction-modification system"/>
    <property type="evidence" value="ECO:0007669"/>
    <property type="project" value="UniProtKB-KW"/>
</dbReference>
<evidence type="ECO:0000259" key="4">
    <source>
        <dbReference type="Pfam" id="PF01420"/>
    </source>
</evidence>
<feature type="domain" description="Type I restriction modification DNA specificity" evidence="4">
    <location>
        <begin position="205"/>
        <end position="372"/>
    </location>
</feature>
<evidence type="ECO:0000256" key="3">
    <source>
        <dbReference type="ARBA" id="ARBA00023125"/>
    </source>
</evidence>
<dbReference type="CDD" id="cd16961">
    <property type="entry name" value="RMtype1_S_TRD-CR_like"/>
    <property type="match status" value="1"/>
</dbReference>
<dbReference type="PANTHER" id="PTHR30408">
    <property type="entry name" value="TYPE-1 RESTRICTION ENZYME ECOKI SPECIFICITY PROTEIN"/>
    <property type="match status" value="1"/>
</dbReference>
<accession>A0A2Z4IQP2</accession>
<dbReference type="KEGG" id="est:DN752_13235"/>
<gene>
    <name evidence="5" type="ORF">DN752_13235</name>
</gene>
<sequence length="391" mass="44734">MGWEVKSLNSLFSFKNGINADKNSYGSGVKFINVMEVINNEFITPDMIPGTVNISDNKKKQYIVRNGDVLFNRTSEVNDEIGLSSIYYGAEEVVFGGFVIHGKPLGNRINDLFKKYCFRIGFVRNQIIKAGQGAVRSNIGQKDLQKVKVILPPLNEQIEIAKALTNWDRAIRKTSQLIEQKKLQKKWLMQQLLTGKKRLNRFSGEWREHSLGDFFTERKETGFKDLELLSVGQNGIYPQSESDKKDTSNSDKSKYKKICPSDIGYNTMRMWQGRSALSSSTGIVSPAYTIVKPKKNAVSEYFAYLFKTPKIINLFWRNSQGLVSDTLNCKFKDFSIVKTKIPDKEEQKAIVNILRLADEELQLLQSKLNQLKAQKRWLMQVLLSGKKRLNF</sequence>
<organism evidence="5 6">
    <name type="scientific">Echinicola strongylocentroti</name>
    <dbReference type="NCBI Taxonomy" id="1795355"/>
    <lineage>
        <taxon>Bacteria</taxon>
        <taxon>Pseudomonadati</taxon>
        <taxon>Bacteroidota</taxon>
        <taxon>Cytophagia</taxon>
        <taxon>Cytophagales</taxon>
        <taxon>Cyclobacteriaceae</taxon>
        <taxon>Echinicola</taxon>
    </lineage>
</organism>
<evidence type="ECO:0000256" key="2">
    <source>
        <dbReference type="ARBA" id="ARBA00022747"/>
    </source>
</evidence>
<evidence type="ECO:0000256" key="1">
    <source>
        <dbReference type="ARBA" id="ARBA00010923"/>
    </source>
</evidence>
<keyword evidence="2" id="KW-0680">Restriction system</keyword>
<dbReference type="GO" id="GO:0003677">
    <property type="term" value="F:DNA binding"/>
    <property type="evidence" value="ECO:0007669"/>
    <property type="project" value="UniProtKB-KW"/>
</dbReference>
<dbReference type="Gene3D" id="1.10.287.1120">
    <property type="entry name" value="Bipartite methylase S protein"/>
    <property type="match status" value="1"/>
</dbReference>
<dbReference type="Proteomes" id="UP000248688">
    <property type="component" value="Chromosome"/>
</dbReference>
<dbReference type="OrthoDB" id="667970at2"/>
<dbReference type="Pfam" id="PF01420">
    <property type="entry name" value="Methylase_S"/>
    <property type="match status" value="2"/>
</dbReference>
<dbReference type="InterPro" id="IPR000055">
    <property type="entry name" value="Restrct_endonuc_typeI_TRD"/>
</dbReference>
<dbReference type="PANTHER" id="PTHR30408:SF13">
    <property type="entry name" value="TYPE I RESTRICTION ENZYME HINDI SPECIFICITY SUBUNIT"/>
    <property type="match status" value="1"/>
</dbReference>
<protein>
    <recommendedName>
        <fullName evidence="4">Type I restriction modification DNA specificity domain-containing protein</fullName>
    </recommendedName>
</protein>
<keyword evidence="3" id="KW-0238">DNA-binding</keyword>
<dbReference type="REBASE" id="254368">
    <property type="entry name" value="S.Est8714ORF13230P"/>
</dbReference>
<evidence type="ECO:0000313" key="6">
    <source>
        <dbReference type="Proteomes" id="UP000248688"/>
    </source>
</evidence>
<evidence type="ECO:0000313" key="5">
    <source>
        <dbReference type="EMBL" id="AWW33177.1"/>
    </source>
</evidence>
<dbReference type="SUPFAM" id="SSF116734">
    <property type="entry name" value="DNA methylase specificity domain"/>
    <property type="match status" value="2"/>
</dbReference>
<feature type="domain" description="Type I restriction modification DNA specificity" evidence="4">
    <location>
        <begin position="2"/>
        <end position="179"/>
    </location>
</feature>
<proteinExistence type="inferred from homology"/>
<dbReference type="InterPro" id="IPR044946">
    <property type="entry name" value="Restrct_endonuc_typeI_TRD_sf"/>
</dbReference>
<dbReference type="AlphaFoldDB" id="A0A2Z4IQP2"/>
<reference evidence="5 6" key="1">
    <citation type="submission" date="2018-06" db="EMBL/GenBank/DDBJ databases">
        <title>Echinicola strongylocentroti sp. nov., isolated from a sea urchin Strongylocentrotus intermedius.</title>
        <authorList>
            <person name="Bae S.S."/>
        </authorList>
    </citation>
    <scope>NUCLEOTIDE SEQUENCE [LARGE SCALE GENOMIC DNA]</scope>
    <source>
        <strain evidence="5 6">MEBiC08714</strain>
    </source>
</reference>
<dbReference type="Gene3D" id="3.90.220.20">
    <property type="entry name" value="DNA methylase specificity domains"/>
    <property type="match status" value="2"/>
</dbReference>
<dbReference type="EMBL" id="CP030041">
    <property type="protein sequence ID" value="AWW33177.1"/>
    <property type="molecule type" value="Genomic_DNA"/>
</dbReference>
<dbReference type="InterPro" id="IPR052021">
    <property type="entry name" value="Type-I_RS_S_subunit"/>
</dbReference>
<comment type="similarity">
    <text evidence="1">Belongs to the type-I restriction system S methylase family.</text>
</comment>
<name>A0A2Z4IQP2_9BACT</name>